<evidence type="ECO:0000313" key="1">
    <source>
        <dbReference type="EMBL" id="QHU03996.1"/>
    </source>
</evidence>
<name>A0A6C0JGU0_9ZZZZ</name>
<reference evidence="1" key="1">
    <citation type="journal article" date="2020" name="Nature">
        <title>Giant virus diversity and host interactions through global metagenomics.</title>
        <authorList>
            <person name="Schulz F."/>
            <person name="Roux S."/>
            <person name="Paez-Espino D."/>
            <person name="Jungbluth S."/>
            <person name="Walsh D.A."/>
            <person name="Denef V.J."/>
            <person name="McMahon K.D."/>
            <person name="Konstantinidis K.T."/>
            <person name="Eloe-Fadrosh E.A."/>
            <person name="Kyrpides N.C."/>
            <person name="Woyke T."/>
        </authorList>
    </citation>
    <scope>NUCLEOTIDE SEQUENCE</scope>
    <source>
        <strain evidence="1">GVMAG-M-3300027708-20</strain>
    </source>
</reference>
<sequence>MALQEINGSMLVKLKVLKVIKVLRVQQDQLVLQDQPVTRVQLVILVKGLITRVCLTEVVVITLMM</sequence>
<accession>A0A6C0JGU0</accession>
<organism evidence="1">
    <name type="scientific">viral metagenome</name>
    <dbReference type="NCBI Taxonomy" id="1070528"/>
    <lineage>
        <taxon>unclassified sequences</taxon>
        <taxon>metagenomes</taxon>
        <taxon>organismal metagenomes</taxon>
    </lineage>
</organism>
<dbReference type="AlphaFoldDB" id="A0A6C0JGU0"/>
<protein>
    <submittedName>
        <fullName evidence="1">Uncharacterized protein</fullName>
    </submittedName>
</protein>
<proteinExistence type="predicted"/>
<dbReference type="EMBL" id="MN740389">
    <property type="protein sequence ID" value="QHU03996.1"/>
    <property type="molecule type" value="Genomic_DNA"/>
</dbReference>